<feature type="region of interest" description="Disordered" evidence="1">
    <location>
        <begin position="382"/>
        <end position="407"/>
    </location>
</feature>
<reference evidence="2 3" key="1">
    <citation type="submission" date="2019-05" db="EMBL/GenBank/DDBJ databases">
        <title>The compact genome of Giardia muris reveals important steps in the evolution of intestinal protozoan parasites.</title>
        <authorList>
            <person name="Xu F."/>
            <person name="Jimenez-Gonzalez A."/>
            <person name="Einarsson E."/>
            <person name="Astvaldsson A."/>
            <person name="Peirasmaki D."/>
            <person name="Eckmann L."/>
            <person name="Andersson J.O."/>
            <person name="Svard S.G."/>
            <person name="Jerlstrom-Hultqvist J."/>
        </authorList>
    </citation>
    <scope>NUCLEOTIDE SEQUENCE [LARGE SCALE GENOMIC DNA]</scope>
    <source>
        <strain evidence="2 3">Roberts-Thomson</strain>
    </source>
</reference>
<sequence>MISHVRTISATDEAIHTYPRRGMAIRSDNSEIVMDASLQSLTTNLHISESNSQTCINTALPWIPSLPDSEFYVLYPTQLQHGSSIAGILFLIVRSHAKECMLSSSMILSLAYEIVLSIQYGTRSALTSDFNCLDTNLGSIPRLLSTPLSRFQTIKDLLTNEARATILKNAHIISSVPIDETSTSSLLTELLQAYFDDHGTPRFPLGRRGLVAFTIVNDAQFNRYGRYSFDLSLRHTSLLKYSLFCCPSFAPCSSKAITSHRAEKLVARQPDAVVMLSEQFIFSSNAGFPWDTIETEPQNHPSSVLDSYSPPDLTFSPRSSYSHSSHKRSSDALNARISGVVGSTLKRSSRVDSGKSTITADLGDGLGGLLYPMESLEGYQREDYSLRDGSDVSELSRSDSPEARRPAMSMGIRKFRGISLGKKKEKVEGLPGIHAAAKKDGLRMDVKQLSPTLMSGKTRPRRLVLDRVSTTTLPLNYMMDLGKDGNPLLSNRGPHGEDRFYHLQFTCGDGELMMFCEFQKDGTVFEDGHVIMGQQHFQESIVVVAGPQVLDIIVDGRYNDSICLIHEGDYRICFRLLERHAWINLGTKYDVFARVL</sequence>
<evidence type="ECO:0000256" key="1">
    <source>
        <dbReference type="SAM" id="MobiDB-lite"/>
    </source>
</evidence>
<dbReference type="Proteomes" id="UP000315496">
    <property type="component" value="Chromosome 1"/>
</dbReference>
<evidence type="ECO:0000313" key="2">
    <source>
        <dbReference type="EMBL" id="TNJ29795.1"/>
    </source>
</evidence>
<dbReference type="AlphaFoldDB" id="A0A4Z1SYD1"/>
<gene>
    <name evidence="2" type="ORF">GMRT_11491</name>
</gene>
<dbReference type="EMBL" id="VDLU01000001">
    <property type="protein sequence ID" value="TNJ29795.1"/>
    <property type="molecule type" value="Genomic_DNA"/>
</dbReference>
<keyword evidence="3" id="KW-1185">Reference proteome</keyword>
<feature type="compositionally biased region" description="Basic and acidic residues" evidence="1">
    <location>
        <begin position="382"/>
        <end position="405"/>
    </location>
</feature>
<evidence type="ECO:0000313" key="3">
    <source>
        <dbReference type="Proteomes" id="UP000315496"/>
    </source>
</evidence>
<protein>
    <submittedName>
        <fullName evidence="2">Uncharacterized protein</fullName>
    </submittedName>
</protein>
<name>A0A4Z1SYD1_GIAMU</name>
<organism evidence="2 3">
    <name type="scientific">Giardia muris</name>
    <dbReference type="NCBI Taxonomy" id="5742"/>
    <lineage>
        <taxon>Eukaryota</taxon>
        <taxon>Metamonada</taxon>
        <taxon>Diplomonadida</taxon>
        <taxon>Hexamitidae</taxon>
        <taxon>Giardiinae</taxon>
        <taxon>Giardia</taxon>
    </lineage>
</organism>
<proteinExistence type="predicted"/>
<comment type="caution">
    <text evidence="2">The sequence shown here is derived from an EMBL/GenBank/DDBJ whole genome shotgun (WGS) entry which is preliminary data.</text>
</comment>
<dbReference type="VEuPathDB" id="GiardiaDB:GMRT_11491"/>
<dbReference type="OrthoDB" id="10253630at2759"/>
<accession>A0A4Z1SYD1</accession>